<gene>
    <name evidence="2" type="ORF">IPA_03345</name>
</gene>
<dbReference type="KEGG" id="ipc:IPA_03345"/>
<name>A0A977KBX8_9CREN</name>
<proteinExistence type="predicted"/>
<keyword evidence="3" id="KW-1185">Reference proteome</keyword>
<reference evidence="2" key="1">
    <citation type="submission" date="2013-11" db="EMBL/GenBank/DDBJ databases">
        <title>Comparative genomics of Ignicoccus.</title>
        <authorList>
            <person name="Podar M."/>
        </authorList>
    </citation>
    <scope>NUCLEOTIDE SEQUENCE</scope>
    <source>
        <strain evidence="2">DSM 13166</strain>
    </source>
</reference>
<dbReference type="EMBL" id="CP006868">
    <property type="protein sequence ID" value="UXD22303.1"/>
    <property type="molecule type" value="Genomic_DNA"/>
</dbReference>
<evidence type="ECO:0000313" key="3">
    <source>
        <dbReference type="Proteomes" id="UP001063698"/>
    </source>
</evidence>
<evidence type="ECO:0000313" key="2">
    <source>
        <dbReference type="EMBL" id="UXD22303.1"/>
    </source>
</evidence>
<sequence>MRKGQIELYVAIGLGLLLLLGLAYYFMYVRPSAGGVPYATPLQKELGGCVNQTVDLKVKLVNPTSKTVKFEIDTLDNMLVTEKASSKVIEVPPGSSKVMDVYVTFKKPGHYFVVLIITWQSGAKSNVIYLNVPAYVTQCG</sequence>
<dbReference type="AlphaFoldDB" id="A0A977KBX8"/>
<keyword evidence="1" id="KW-0472">Membrane</keyword>
<keyword evidence="1" id="KW-0812">Transmembrane</keyword>
<keyword evidence="1" id="KW-1133">Transmembrane helix</keyword>
<evidence type="ECO:0000256" key="1">
    <source>
        <dbReference type="SAM" id="Phobius"/>
    </source>
</evidence>
<feature type="transmembrane region" description="Helical" evidence="1">
    <location>
        <begin position="7"/>
        <end position="27"/>
    </location>
</feature>
<accession>A0A977KBX8</accession>
<protein>
    <submittedName>
        <fullName evidence="2">Uncharacterized protein</fullName>
    </submittedName>
</protein>
<dbReference type="Proteomes" id="UP001063698">
    <property type="component" value="Chromosome"/>
</dbReference>
<organism evidence="2 3">
    <name type="scientific">Ignicoccus pacificus DSM 13166</name>
    <dbReference type="NCBI Taxonomy" id="940294"/>
    <lineage>
        <taxon>Archaea</taxon>
        <taxon>Thermoproteota</taxon>
        <taxon>Thermoprotei</taxon>
        <taxon>Desulfurococcales</taxon>
        <taxon>Desulfurococcaceae</taxon>
        <taxon>Ignicoccus</taxon>
    </lineage>
</organism>